<proteinExistence type="predicted"/>
<gene>
    <name evidence="2" type="ORF">NESM_000150900</name>
</gene>
<protein>
    <submittedName>
        <fullName evidence="2">Uncharacterized protein</fullName>
    </submittedName>
</protein>
<dbReference type="EMBL" id="JAECZO010000009">
    <property type="protein sequence ID" value="KAK7200920.1"/>
    <property type="molecule type" value="Genomic_DNA"/>
</dbReference>
<keyword evidence="3" id="KW-1185">Reference proteome</keyword>
<sequence>MMRPSERHQGVKSVHVHRDRIKERIQEKHRQQRQQVRETRLSGLREADGGAGARDSWAAGCAGGPAATAGCSETGPSPAHAPDELVCYNVDGSVLVPAVQDWSDIGHEFGVNIHDANVMECLMALEEEIRQEQLFHFYDQTNGNEWEDYFHSLMC</sequence>
<name>A0AAW0F2X0_9TRYP</name>
<organism evidence="2 3">
    <name type="scientific">Novymonas esmeraldas</name>
    <dbReference type="NCBI Taxonomy" id="1808958"/>
    <lineage>
        <taxon>Eukaryota</taxon>
        <taxon>Discoba</taxon>
        <taxon>Euglenozoa</taxon>
        <taxon>Kinetoplastea</taxon>
        <taxon>Metakinetoplastina</taxon>
        <taxon>Trypanosomatida</taxon>
        <taxon>Trypanosomatidae</taxon>
        <taxon>Novymonas</taxon>
    </lineage>
</organism>
<dbReference type="Proteomes" id="UP001430356">
    <property type="component" value="Unassembled WGS sequence"/>
</dbReference>
<reference evidence="2 3" key="1">
    <citation type="journal article" date="2021" name="MBio">
        <title>A New Model Trypanosomatid, Novymonas esmeraldas: Genomic Perception of Its 'Candidatus Pandoraea novymonadis' Endosymbiont.</title>
        <authorList>
            <person name="Zakharova A."/>
            <person name="Saura A."/>
            <person name="Butenko A."/>
            <person name="Podesvova L."/>
            <person name="Warmusova S."/>
            <person name="Kostygov A.Y."/>
            <person name="Nenarokova A."/>
            <person name="Lukes J."/>
            <person name="Opperdoes F.R."/>
            <person name="Yurchenko V."/>
        </authorList>
    </citation>
    <scope>NUCLEOTIDE SEQUENCE [LARGE SCALE GENOMIC DNA]</scope>
    <source>
        <strain evidence="2 3">E262AT.01</strain>
    </source>
</reference>
<evidence type="ECO:0000313" key="3">
    <source>
        <dbReference type="Proteomes" id="UP001430356"/>
    </source>
</evidence>
<accession>A0AAW0F2X0</accession>
<evidence type="ECO:0000313" key="2">
    <source>
        <dbReference type="EMBL" id="KAK7200920.1"/>
    </source>
</evidence>
<feature type="compositionally biased region" description="Basic and acidic residues" evidence="1">
    <location>
        <begin position="20"/>
        <end position="48"/>
    </location>
</feature>
<evidence type="ECO:0000256" key="1">
    <source>
        <dbReference type="SAM" id="MobiDB-lite"/>
    </source>
</evidence>
<dbReference type="AlphaFoldDB" id="A0AAW0F2X0"/>
<comment type="caution">
    <text evidence="2">The sequence shown here is derived from an EMBL/GenBank/DDBJ whole genome shotgun (WGS) entry which is preliminary data.</text>
</comment>
<feature type="region of interest" description="Disordered" evidence="1">
    <location>
        <begin position="1"/>
        <end position="56"/>
    </location>
</feature>